<dbReference type="EMBL" id="BBJU01000041">
    <property type="protein sequence ID" value="GAK73461.1"/>
    <property type="molecule type" value="Genomic_DNA"/>
</dbReference>
<gene>
    <name evidence="2" type="ORF">RRU01S_41_00110</name>
</gene>
<dbReference type="InterPro" id="IPR011322">
    <property type="entry name" value="N-reg_PII-like_a/b"/>
</dbReference>
<proteinExistence type="predicted"/>
<sequence length="76" mass="8439">MRELIRTNDAVLLSFAQSLMKDAGIHSLIADQGMSILEGSLGLLPRRFLVEEDRSVEARRILTDAGLADELREDKA</sequence>
<accession>A0A081D3G5</accession>
<evidence type="ECO:0000313" key="2">
    <source>
        <dbReference type="EMBL" id="GAK73461.1"/>
    </source>
</evidence>
<feature type="domain" description="DUF2007" evidence="1">
    <location>
        <begin position="1"/>
        <end position="65"/>
    </location>
</feature>
<reference evidence="2 3" key="1">
    <citation type="submission" date="2014-08" db="EMBL/GenBank/DDBJ databases">
        <title>Whole genome shotgun sequence of Rhizobium rubi NBRC 13261.</title>
        <authorList>
            <person name="Katano-Makiyama Y."/>
            <person name="Hosoyama A."/>
            <person name="Hashimoto M."/>
            <person name="Hosoyama Y."/>
            <person name="Noguchi M."/>
            <person name="Tsuchikane K."/>
            <person name="Uohara A."/>
            <person name="Ohji S."/>
            <person name="Ichikawa N."/>
            <person name="Kimura A."/>
            <person name="Yamazoe A."/>
            <person name="Fujita N."/>
        </authorList>
    </citation>
    <scope>NUCLEOTIDE SEQUENCE [LARGE SCALE GENOMIC DNA]</scope>
    <source>
        <strain evidence="2 3">NBRC 13261</strain>
    </source>
</reference>
<comment type="caution">
    <text evidence="2">The sequence shown here is derived from an EMBL/GenBank/DDBJ whole genome shotgun (WGS) entry which is preliminary data.</text>
</comment>
<dbReference type="InterPro" id="IPR018551">
    <property type="entry name" value="DUF2007"/>
</dbReference>
<name>A0A081D3G5_9HYPH</name>
<evidence type="ECO:0000259" key="1">
    <source>
        <dbReference type="Pfam" id="PF09413"/>
    </source>
</evidence>
<dbReference type="AlphaFoldDB" id="A0A081D3G5"/>
<dbReference type="eggNOG" id="ENOG5032YJ8">
    <property type="taxonomic scope" value="Bacteria"/>
</dbReference>
<dbReference type="SUPFAM" id="SSF54913">
    <property type="entry name" value="GlnB-like"/>
    <property type="match status" value="1"/>
</dbReference>
<evidence type="ECO:0000313" key="3">
    <source>
        <dbReference type="Proteomes" id="UP000028701"/>
    </source>
</evidence>
<protein>
    <recommendedName>
        <fullName evidence="1">DUF2007 domain-containing protein</fullName>
    </recommendedName>
</protein>
<dbReference type="RefSeq" id="WP_045232871.1">
    <property type="nucleotide sequence ID" value="NZ_BBJU01000041.1"/>
</dbReference>
<dbReference type="Pfam" id="PF09413">
    <property type="entry name" value="DUF2007"/>
    <property type="match status" value="1"/>
</dbReference>
<organism evidence="2 3">
    <name type="scientific">Agrobacterium rubi TR3 = NBRC 13261</name>
    <dbReference type="NCBI Taxonomy" id="1368415"/>
    <lineage>
        <taxon>Bacteria</taxon>
        <taxon>Pseudomonadati</taxon>
        <taxon>Pseudomonadota</taxon>
        <taxon>Alphaproteobacteria</taxon>
        <taxon>Hyphomicrobiales</taxon>
        <taxon>Rhizobiaceae</taxon>
        <taxon>Rhizobium/Agrobacterium group</taxon>
        <taxon>Agrobacterium</taxon>
    </lineage>
</organism>
<dbReference type="OrthoDB" id="5297170at2"/>
<dbReference type="Proteomes" id="UP000028701">
    <property type="component" value="Unassembled WGS sequence"/>
</dbReference>
<dbReference type="Gene3D" id="3.30.70.790">
    <property type="entry name" value="UreE, C-terminal domain"/>
    <property type="match status" value="1"/>
</dbReference>